<keyword evidence="1" id="KW-0732">Signal</keyword>
<accession>A0ABW6WAC4</accession>
<organism evidence="2 3">
    <name type="scientific">Paractinoplanes globisporus</name>
    <dbReference type="NCBI Taxonomy" id="113565"/>
    <lineage>
        <taxon>Bacteria</taxon>
        <taxon>Bacillati</taxon>
        <taxon>Actinomycetota</taxon>
        <taxon>Actinomycetes</taxon>
        <taxon>Micromonosporales</taxon>
        <taxon>Micromonosporaceae</taxon>
        <taxon>Paractinoplanes</taxon>
    </lineage>
</organism>
<dbReference type="EMBL" id="JBIAZU010000002">
    <property type="protein sequence ID" value="MFF5290263.1"/>
    <property type="molecule type" value="Genomic_DNA"/>
</dbReference>
<keyword evidence="3" id="KW-1185">Reference proteome</keyword>
<sequence>MRSNLRRWAVGGVVASLVVGLGLNVAPTPARADDTVVIDATDLHGKLFAAKARAHAQDEFSAAKMVALTGELTAWRTANPSATAQQLRDHVTAVSGSLEAKLKPGDATQAPDRRLLYLLNLLTKDGTATLRSPVMLKVYQVIVGSDTLPLGTIADFTRSSRGQYSLYDSTYTVQDLVLGDLAARAPQDAALTQVWNERFGTPMGVSPLQTTAELGADLEIKKWVDVPALLALTGNPDAFLAEAKRQFAAAMAPLDPKVDGTLMKQELSDLAAADAAAPADVHAATLTDAEKATHQAAANAAQTAAASRQKAIDGVGTAVQTITSMSAKTPGLKWWIDQAIPVGKAGVQIATAINKYIPAVAGLGFAQALFSMSTAVMTGNVLGAISSLLPLFGGGSPEAAMKDQMTKLQDSIKNLASTMNNRFDRVDRALKQIYSEMQTNFDAMLKLQNATLEQLQAIDKKIAELSTAVDMWGSELLSSQRQAQLGVVYDAIDHYLNYPKTHPRAMNSDEYFTVTDNLHSFATNTAANAPFVVPENSAADVLTVLNTWMRTTTDVGDSVGANGAISYLRRYAKTNFGWSDPSITDPDAPLPTPADAASWALAARTYAMLMAQNPDLAKQGNAVRPNHVIAEGEEILSTTRALSAPVNGGTNSLFAGLTDQYKQAAEQFSDRLRTFADKARFGVDGWANIFGTTDQVPASAIPADPASLPNCTAGGAALTKPANVSTAGAPKEAYFVDWAHGDVKTELCQTFNIGNVDTSYDSKWVYTTGDLVANVQLRVVYAKGNVDFPQGKTDIVRSWSASWPLGVYCKQPNGSAAAATGGFCHTIAEYRSEWATKWKPAFEAQASYVDNGAAVRDDVRKKFYVRAEEYYRDVWNDLIAPYNAANGSGTLHALNDTMTRTVRLMQAYSTLGFGRAMEQDQLMPYLLTGGGRPQSDQHDVPEISGTFLHALTNYCPATPCGLTNATYNPMDTQGYLDNTKCTVAAGSAAHKSGDPVGDCMLANQVDRITALRARYDAHSAEIAGGTLQEGMPEIETAVESLRVANAVTPY</sequence>
<evidence type="ECO:0000313" key="2">
    <source>
        <dbReference type="EMBL" id="MFF5290263.1"/>
    </source>
</evidence>
<gene>
    <name evidence="2" type="ORF">ACFY35_12520</name>
</gene>
<feature type="chain" id="PRO_5047109861" evidence="1">
    <location>
        <begin position="33"/>
        <end position="1050"/>
    </location>
</feature>
<name>A0ABW6WAC4_9ACTN</name>
<evidence type="ECO:0000313" key="3">
    <source>
        <dbReference type="Proteomes" id="UP001602245"/>
    </source>
</evidence>
<dbReference type="Proteomes" id="UP001602245">
    <property type="component" value="Unassembled WGS sequence"/>
</dbReference>
<protein>
    <submittedName>
        <fullName evidence="2">Uncharacterized protein</fullName>
    </submittedName>
</protein>
<proteinExistence type="predicted"/>
<dbReference type="RefSeq" id="WP_020510882.1">
    <property type="nucleotide sequence ID" value="NZ_JBIAZU010000002.1"/>
</dbReference>
<reference evidence="2 3" key="1">
    <citation type="submission" date="2024-10" db="EMBL/GenBank/DDBJ databases">
        <title>The Natural Products Discovery Center: Release of the First 8490 Sequenced Strains for Exploring Actinobacteria Biosynthetic Diversity.</title>
        <authorList>
            <person name="Kalkreuter E."/>
            <person name="Kautsar S.A."/>
            <person name="Yang D."/>
            <person name="Bader C.D."/>
            <person name="Teijaro C.N."/>
            <person name="Fluegel L."/>
            <person name="Davis C.M."/>
            <person name="Simpson J.R."/>
            <person name="Lauterbach L."/>
            <person name="Steele A.D."/>
            <person name="Gui C."/>
            <person name="Meng S."/>
            <person name="Li G."/>
            <person name="Viehrig K."/>
            <person name="Ye F."/>
            <person name="Su P."/>
            <person name="Kiefer A.F."/>
            <person name="Nichols A."/>
            <person name="Cepeda A.J."/>
            <person name="Yan W."/>
            <person name="Fan B."/>
            <person name="Jiang Y."/>
            <person name="Adhikari A."/>
            <person name="Zheng C.-J."/>
            <person name="Schuster L."/>
            <person name="Cowan T.M."/>
            <person name="Smanski M.J."/>
            <person name="Chevrette M.G."/>
            <person name="De Carvalho L.P.S."/>
            <person name="Shen B."/>
        </authorList>
    </citation>
    <scope>NUCLEOTIDE SEQUENCE [LARGE SCALE GENOMIC DNA]</scope>
    <source>
        <strain evidence="2 3">NPDC000087</strain>
    </source>
</reference>
<comment type="caution">
    <text evidence="2">The sequence shown here is derived from an EMBL/GenBank/DDBJ whole genome shotgun (WGS) entry which is preliminary data.</text>
</comment>
<evidence type="ECO:0000256" key="1">
    <source>
        <dbReference type="SAM" id="SignalP"/>
    </source>
</evidence>
<feature type="signal peptide" evidence="1">
    <location>
        <begin position="1"/>
        <end position="32"/>
    </location>
</feature>